<evidence type="ECO:0000256" key="1">
    <source>
        <dbReference type="PROSITE-ProRule" id="PRU00339"/>
    </source>
</evidence>
<protein>
    <submittedName>
        <fullName evidence="2">Tetratricopeptide repeat protein</fullName>
    </submittedName>
</protein>
<dbReference type="Proteomes" id="UP000673447">
    <property type="component" value="Unassembled WGS sequence"/>
</dbReference>
<evidence type="ECO:0000313" key="3">
    <source>
        <dbReference type="Proteomes" id="UP000673447"/>
    </source>
</evidence>
<dbReference type="PANTHER" id="PTHR44395">
    <property type="match status" value="1"/>
</dbReference>
<reference evidence="2" key="1">
    <citation type="journal article" date="2016" name="Int. J. Syst. Evol. Microbiol.">
        <title>Pseudoxanthomonas helianthi sp. nov., isolated from roots of Jerusalem artichoke (Helianthus tuberosus).</title>
        <authorList>
            <person name="Kittiwongwattana C."/>
            <person name="Thawai C."/>
        </authorList>
    </citation>
    <scope>NUCLEOTIDE SEQUENCE</scope>
    <source>
        <strain evidence="2">110414</strain>
    </source>
</reference>
<dbReference type="AlphaFoldDB" id="A0A940X7R0"/>
<dbReference type="EMBL" id="JAGKTC010000003">
    <property type="protein sequence ID" value="MBP3985555.1"/>
    <property type="molecule type" value="Genomic_DNA"/>
</dbReference>
<dbReference type="InterPro" id="IPR011990">
    <property type="entry name" value="TPR-like_helical_dom_sf"/>
</dbReference>
<dbReference type="PANTHER" id="PTHR44395:SF1">
    <property type="entry name" value="PROTEIN O-MANNOSYL-TRANSFERASE TMTC3"/>
    <property type="match status" value="1"/>
</dbReference>
<name>A0A940X7R0_9GAMM</name>
<feature type="repeat" description="TPR" evidence="1">
    <location>
        <begin position="206"/>
        <end position="239"/>
    </location>
</feature>
<dbReference type="SMART" id="SM00028">
    <property type="entry name" value="TPR"/>
    <property type="match status" value="2"/>
</dbReference>
<keyword evidence="3" id="KW-1185">Reference proteome</keyword>
<dbReference type="SUPFAM" id="SSF48452">
    <property type="entry name" value="TPR-like"/>
    <property type="match status" value="1"/>
</dbReference>
<feature type="repeat" description="TPR" evidence="1">
    <location>
        <begin position="274"/>
        <end position="307"/>
    </location>
</feature>
<dbReference type="InterPro" id="IPR019734">
    <property type="entry name" value="TPR_rpt"/>
</dbReference>
<accession>A0A940X7R0</accession>
<proteinExistence type="predicted"/>
<reference evidence="2" key="2">
    <citation type="submission" date="2021-03" db="EMBL/GenBank/DDBJ databases">
        <authorList>
            <person name="Cao W."/>
        </authorList>
    </citation>
    <scope>NUCLEOTIDE SEQUENCE</scope>
    <source>
        <strain evidence="2">110414</strain>
    </source>
</reference>
<dbReference type="GO" id="GO:0035269">
    <property type="term" value="P:protein O-linked glycosylation via mannose"/>
    <property type="evidence" value="ECO:0007669"/>
    <property type="project" value="TreeGrafter"/>
</dbReference>
<keyword evidence="1" id="KW-0802">TPR repeat</keyword>
<dbReference type="RefSeq" id="WP_210537410.1">
    <property type="nucleotide sequence ID" value="NZ_JAGKTC010000003.1"/>
</dbReference>
<dbReference type="Gene3D" id="1.25.40.10">
    <property type="entry name" value="Tetratricopeptide repeat domain"/>
    <property type="match status" value="2"/>
</dbReference>
<organism evidence="2 3">
    <name type="scientific">Pseudoxanthomonas helianthi</name>
    <dbReference type="NCBI Taxonomy" id="1453541"/>
    <lineage>
        <taxon>Bacteria</taxon>
        <taxon>Pseudomonadati</taxon>
        <taxon>Pseudomonadota</taxon>
        <taxon>Gammaproteobacteria</taxon>
        <taxon>Lysobacterales</taxon>
        <taxon>Lysobacteraceae</taxon>
        <taxon>Pseudoxanthomonas</taxon>
    </lineage>
</organism>
<evidence type="ECO:0000313" key="2">
    <source>
        <dbReference type="EMBL" id="MBP3985555.1"/>
    </source>
</evidence>
<dbReference type="GO" id="GO:0000030">
    <property type="term" value="F:mannosyltransferase activity"/>
    <property type="evidence" value="ECO:0007669"/>
    <property type="project" value="TreeGrafter"/>
</dbReference>
<dbReference type="Pfam" id="PF14559">
    <property type="entry name" value="TPR_19"/>
    <property type="match status" value="1"/>
</dbReference>
<dbReference type="PROSITE" id="PS50005">
    <property type="entry name" value="TPR"/>
    <property type="match status" value="2"/>
</dbReference>
<gene>
    <name evidence="2" type="ORF">J5837_14170</name>
</gene>
<dbReference type="Pfam" id="PF13432">
    <property type="entry name" value="TPR_16"/>
    <property type="match status" value="1"/>
</dbReference>
<sequence>MLNWLLATALAVQANAFPPTPTVELPPPPEQVMAVPDELRTMLQRQVIEPSGNSRRRRLDLLLDFMFDPAGLGMQYQYDASSTVAESFRTRKANCLAFTLMTVALGREAGLTVFGQEIDRVLSWQLTGSVVMQNTHTNAGVMINGERLVVDVASDELLPITPPRRIEDQRLLALFYNNNAMQLMVDGHAQQARTWLDAALKLGADPMLWNNAGVLSLRTGDSPAAERLFLRALKQNPRHNASLFNLVALYQRNGDTVRAERWKKRADRVLRRDPVQQFSWGLQSEQAGNYAEAVRHFRQAIALDRDEQLFHFGLARAYMRLGRLRLADNELVRAHDLSSGDQQARYQTKLDALRRMQH</sequence>
<comment type="caution">
    <text evidence="2">The sequence shown here is derived from an EMBL/GenBank/DDBJ whole genome shotgun (WGS) entry which is preliminary data.</text>
</comment>